<keyword evidence="6" id="KW-0472">Membrane</keyword>
<dbReference type="EC" id="2.7.13.3" evidence="2"/>
<comment type="caution">
    <text evidence="10">The sequence shown here is derived from an EMBL/GenBank/DDBJ whole genome shotgun (WGS) entry which is preliminary data.</text>
</comment>
<dbReference type="SMART" id="SM00387">
    <property type="entry name" value="HATPase_c"/>
    <property type="match status" value="1"/>
</dbReference>
<feature type="transmembrane region" description="Helical" evidence="6">
    <location>
        <begin position="185"/>
        <end position="204"/>
    </location>
</feature>
<keyword evidence="6" id="KW-1133">Transmembrane helix</keyword>
<dbReference type="Pfam" id="PF07696">
    <property type="entry name" value="7TMR-DISMED2"/>
    <property type="match status" value="1"/>
</dbReference>
<dbReference type="InterPro" id="IPR036097">
    <property type="entry name" value="HisK_dim/P_sf"/>
</dbReference>
<dbReference type="SUPFAM" id="SSF52172">
    <property type="entry name" value="CheY-like"/>
    <property type="match status" value="1"/>
</dbReference>
<evidence type="ECO:0000256" key="5">
    <source>
        <dbReference type="PROSITE-ProRule" id="PRU00169"/>
    </source>
</evidence>
<organism evidence="10 11">
    <name type="scientific">Pedobacter rhodius</name>
    <dbReference type="NCBI Taxonomy" id="3004098"/>
    <lineage>
        <taxon>Bacteria</taxon>
        <taxon>Pseudomonadati</taxon>
        <taxon>Bacteroidota</taxon>
        <taxon>Sphingobacteriia</taxon>
        <taxon>Sphingobacteriales</taxon>
        <taxon>Sphingobacteriaceae</taxon>
        <taxon>Pedobacter</taxon>
    </lineage>
</organism>
<keyword evidence="6" id="KW-0812">Transmembrane</keyword>
<evidence type="ECO:0000256" key="4">
    <source>
        <dbReference type="ARBA" id="ARBA00023012"/>
    </source>
</evidence>
<evidence type="ECO:0000256" key="3">
    <source>
        <dbReference type="ARBA" id="ARBA00022553"/>
    </source>
</evidence>
<dbReference type="Gene3D" id="1.10.287.130">
    <property type="match status" value="1"/>
</dbReference>
<evidence type="ECO:0000259" key="8">
    <source>
        <dbReference type="PROSITE" id="PS50109"/>
    </source>
</evidence>
<dbReference type="InterPro" id="IPR001789">
    <property type="entry name" value="Sig_transdc_resp-reg_receiver"/>
</dbReference>
<dbReference type="InterPro" id="IPR005467">
    <property type="entry name" value="His_kinase_dom"/>
</dbReference>
<feature type="transmembrane region" description="Helical" evidence="6">
    <location>
        <begin position="305"/>
        <end position="330"/>
    </location>
</feature>
<evidence type="ECO:0000259" key="9">
    <source>
        <dbReference type="PROSITE" id="PS50110"/>
    </source>
</evidence>
<feature type="modified residue" description="4-aspartylphosphate" evidence="5">
    <location>
        <position position="713"/>
    </location>
</feature>
<dbReference type="PROSITE" id="PS50110">
    <property type="entry name" value="RESPONSE_REGULATORY"/>
    <property type="match status" value="1"/>
</dbReference>
<reference evidence="10" key="1">
    <citation type="submission" date="2022-12" db="EMBL/GenBank/DDBJ databases">
        <title>Genome sequence of SJ11.</title>
        <authorList>
            <person name="Woo H."/>
        </authorList>
    </citation>
    <scope>NUCLEOTIDE SEQUENCE</scope>
    <source>
        <strain evidence="10">SJ11</strain>
    </source>
</reference>
<dbReference type="InterPro" id="IPR011623">
    <property type="entry name" value="7TMR_DISM_rcpt_extracell_dom1"/>
</dbReference>
<feature type="signal peptide" evidence="7">
    <location>
        <begin position="1"/>
        <end position="19"/>
    </location>
</feature>
<dbReference type="SMART" id="SM00388">
    <property type="entry name" value="HisKA"/>
    <property type="match status" value="1"/>
</dbReference>
<protein>
    <recommendedName>
        <fullName evidence="2">histidine kinase</fullName>
        <ecNumber evidence="2">2.7.13.3</ecNumber>
    </recommendedName>
</protein>
<dbReference type="PANTHER" id="PTHR45339">
    <property type="entry name" value="HYBRID SIGNAL TRANSDUCTION HISTIDINE KINASE J"/>
    <property type="match status" value="1"/>
</dbReference>
<evidence type="ECO:0000256" key="7">
    <source>
        <dbReference type="SAM" id="SignalP"/>
    </source>
</evidence>
<dbReference type="InterPro" id="IPR003661">
    <property type="entry name" value="HisK_dim/P_dom"/>
</dbReference>
<dbReference type="InterPro" id="IPR011622">
    <property type="entry name" value="7TMR_DISM_rcpt_extracell_dom2"/>
</dbReference>
<keyword evidence="10" id="KW-0547">Nucleotide-binding</keyword>
<dbReference type="InterPro" id="IPR004358">
    <property type="entry name" value="Sig_transdc_His_kin-like_C"/>
</dbReference>
<dbReference type="Pfam" id="PF02518">
    <property type="entry name" value="HATPase_c"/>
    <property type="match status" value="1"/>
</dbReference>
<keyword evidence="3 5" id="KW-0597">Phosphoprotein</keyword>
<evidence type="ECO:0000256" key="2">
    <source>
        <dbReference type="ARBA" id="ARBA00012438"/>
    </source>
</evidence>
<dbReference type="SMART" id="SM00448">
    <property type="entry name" value="REC"/>
    <property type="match status" value="1"/>
</dbReference>
<dbReference type="SUPFAM" id="SSF55874">
    <property type="entry name" value="ATPase domain of HSP90 chaperone/DNA topoisomerase II/histidine kinase"/>
    <property type="match status" value="1"/>
</dbReference>
<evidence type="ECO:0000256" key="1">
    <source>
        <dbReference type="ARBA" id="ARBA00000085"/>
    </source>
</evidence>
<dbReference type="Pfam" id="PF00072">
    <property type="entry name" value="Response_reg"/>
    <property type="match status" value="1"/>
</dbReference>
<dbReference type="PRINTS" id="PR00344">
    <property type="entry name" value="BCTRLSENSOR"/>
</dbReference>
<dbReference type="PANTHER" id="PTHR45339:SF1">
    <property type="entry name" value="HYBRID SIGNAL TRANSDUCTION HISTIDINE KINASE J"/>
    <property type="match status" value="1"/>
</dbReference>
<dbReference type="Gene3D" id="2.60.40.2380">
    <property type="match status" value="1"/>
</dbReference>
<feature type="transmembrane region" description="Helical" evidence="6">
    <location>
        <begin position="281"/>
        <end position="299"/>
    </location>
</feature>
<dbReference type="PROSITE" id="PS50109">
    <property type="entry name" value="HIS_KIN"/>
    <property type="match status" value="1"/>
</dbReference>
<accession>A0ABT4KZ70</accession>
<feature type="chain" id="PRO_5045760674" description="histidine kinase" evidence="7">
    <location>
        <begin position="20"/>
        <end position="804"/>
    </location>
</feature>
<keyword evidence="10" id="KW-0067">ATP-binding</keyword>
<evidence type="ECO:0000256" key="6">
    <source>
        <dbReference type="SAM" id="Phobius"/>
    </source>
</evidence>
<dbReference type="SUPFAM" id="SSF47384">
    <property type="entry name" value="Homodimeric domain of signal transducing histidine kinase"/>
    <property type="match status" value="1"/>
</dbReference>
<dbReference type="InterPro" id="IPR011006">
    <property type="entry name" value="CheY-like_superfamily"/>
</dbReference>
<dbReference type="Pfam" id="PF07695">
    <property type="entry name" value="7TMR-DISM_7TM"/>
    <property type="match status" value="1"/>
</dbReference>
<proteinExistence type="predicted"/>
<dbReference type="CDD" id="cd17546">
    <property type="entry name" value="REC_hyHK_CKI1_RcsC-like"/>
    <property type="match status" value="1"/>
</dbReference>
<evidence type="ECO:0000313" key="10">
    <source>
        <dbReference type="EMBL" id="MCZ4224238.1"/>
    </source>
</evidence>
<feature type="transmembrane region" description="Helical" evidence="6">
    <location>
        <begin position="337"/>
        <end position="358"/>
    </location>
</feature>
<dbReference type="EMBL" id="JAPWGL010000003">
    <property type="protein sequence ID" value="MCZ4224238.1"/>
    <property type="molecule type" value="Genomic_DNA"/>
</dbReference>
<feature type="domain" description="Response regulatory" evidence="9">
    <location>
        <begin position="663"/>
        <end position="783"/>
    </location>
</feature>
<feature type="transmembrane region" description="Helical" evidence="6">
    <location>
        <begin position="249"/>
        <end position="269"/>
    </location>
</feature>
<keyword evidence="7" id="KW-0732">Signal</keyword>
<dbReference type="CDD" id="cd00082">
    <property type="entry name" value="HisKA"/>
    <property type="match status" value="1"/>
</dbReference>
<feature type="transmembrane region" description="Helical" evidence="6">
    <location>
        <begin position="211"/>
        <end position="229"/>
    </location>
</feature>
<comment type="catalytic activity">
    <reaction evidence="1">
        <text>ATP + protein L-histidine = ADP + protein N-phospho-L-histidine.</text>
        <dbReference type="EC" id="2.7.13.3"/>
    </reaction>
</comment>
<gene>
    <name evidence="10" type="ORF">O0931_13065</name>
</gene>
<feature type="domain" description="Histidine kinase" evidence="8">
    <location>
        <begin position="421"/>
        <end position="641"/>
    </location>
</feature>
<keyword evidence="4" id="KW-0902">Two-component regulatory system</keyword>
<evidence type="ECO:0000313" key="11">
    <source>
        <dbReference type="Proteomes" id="UP001144341"/>
    </source>
</evidence>
<dbReference type="RefSeq" id="WP_269416019.1">
    <property type="nucleotide sequence ID" value="NZ_JAPWGL010000003.1"/>
</dbReference>
<dbReference type="GO" id="GO:0005524">
    <property type="term" value="F:ATP binding"/>
    <property type="evidence" value="ECO:0007669"/>
    <property type="project" value="UniProtKB-KW"/>
</dbReference>
<name>A0ABT4KZ70_9SPHI</name>
<dbReference type="Proteomes" id="UP001144341">
    <property type="component" value="Unassembled WGS sequence"/>
</dbReference>
<dbReference type="Gene3D" id="3.30.565.10">
    <property type="entry name" value="Histidine kinase-like ATPase, C-terminal domain"/>
    <property type="match status" value="1"/>
</dbReference>
<dbReference type="Pfam" id="PF00512">
    <property type="entry name" value="HisKA"/>
    <property type="match status" value="1"/>
</dbReference>
<dbReference type="InterPro" id="IPR036890">
    <property type="entry name" value="HATPase_C_sf"/>
</dbReference>
<dbReference type="Gene3D" id="3.40.50.2300">
    <property type="match status" value="1"/>
</dbReference>
<sequence length="804" mass="90861">MKKLLTSFLLLFLITSSGAQYRFEVGKLPKKVSLKKFASILDVENRELSIDQVIMKSDQLQFKPLITMKNGLGYTNQNYWVKFDLYNASNTPLLYYLEAADPATNNVDLYLISENKPTGVQRSGDNLDFTQKSVANRKNIFKIELAAGEKKRAYISIKTDGQINKLPLVLKDEQTFFNKLYHEQFLLGIFYGLLTIIIITYFFFFIALKEIVFLYYAAYVFFAGLSQFASDGLYHQYLGTSNSWLNLHVEILTIIFASFCFAGYSEIMLNIRERNLIINRCFKFIYILLSIIFLSIIFFPGSLKYAYPTVSTITVFGMLLILLFVVISLYKKQSLDGFYVAGISILFVTLILVILMNLEILPQNFLIHNIVKPVFALEIIALSLSMANRIRLLKSKEQEHQAVALQKAEELNNIKSYFLSNMSHELRTPLNVILGLAAIMENESNDARLRANCEVIKYTSKGLLSSVSDILDFSRIEEGELKLDKSEFSLYETLYELASSAGKQSRDKGITFDFNSAVKKDVYVIGDRTRLEQIIYNILGNAIKFTSKGNIIFEIKATSTVDTIQLNIMVKDTGVGIPKEKLATIFELFSQTNFDNKRRYGGFGIGLSIVKALTDLHNGSIKINSEPDQGTTCEIVITYPLQQPKEAEINIYSLVDYDLMGKHILIVEDNPMNQMIIQLMMSDWKNTKVSLANDGAECLELIKKESVDLILMDLQMPVMDGYEAISAIKKGDAGASNINIPIIVITADITKATKERLSKLGVAGYMYKPIDEKILYQKITTAFSKEKILFSGSDPNLLNTDTGI</sequence>
<dbReference type="InterPro" id="IPR003594">
    <property type="entry name" value="HATPase_dom"/>
</dbReference>
<keyword evidence="11" id="KW-1185">Reference proteome</keyword>